<evidence type="ECO:0008006" key="5">
    <source>
        <dbReference type="Google" id="ProtNLM"/>
    </source>
</evidence>
<dbReference type="GO" id="GO:0030659">
    <property type="term" value="C:cytoplasmic vesicle membrane"/>
    <property type="evidence" value="ECO:0007669"/>
    <property type="project" value="TreeGrafter"/>
</dbReference>
<gene>
    <name evidence="3" type="ORF">D917_00095</name>
</gene>
<dbReference type="GO" id="GO:0005886">
    <property type="term" value="C:plasma membrane"/>
    <property type="evidence" value="ECO:0007669"/>
    <property type="project" value="TreeGrafter"/>
</dbReference>
<accession>A0A1Y3EVX3</accession>
<feature type="transmembrane region" description="Helical" evidence="2">
    <location>
        <begin position="555"/>
        <end position="578"/>
    </location>
</feature>
<dbReference type="Gene3D" id="1.20.1640.10">
    <property type="entry name" value="Multidrug efflux transporter AcrB transmembrane domain"/>
    <property type="match status" value="1"/>
</dbReference>
<evidence type="ECO:0000256" key="1">
    <source>
        <dbReference type="SAM" id="MobiDB-lite"/>
    </source>
</evidence>
<evidence type="ECO:0000256" key="2">
    <source>
        <dbReference type="SAM" id="Phobius"/>
    </source>
</evidence>
<feature type="transmembrane region" description="Helical" evidence="2">
    <location>
        <begin position="457"/>
        <end position="476"/>
    </location>
</feature>
<keyword evidence="2" id="KW-0812">Transmembrane</keyword>
<name>A0A1Y3EVX3_9BILA</name>
<keyword evidence="2" id="KW-1133">Transmembrane helix</keyword>
<feature type="transmembrane region" description="Helical" evidence="2">
    <location>
        <begin position="256"/>
        <end position="275"/>
    </location>
</feature>
<dbReference type="EMBL" id="LVZM01003336">
    <property type="protein sequence ID" value="OUC47996.1"/>
    <property type="molecule type" value="Genomic_DNA"/>
</dbReference>
<feature type="region of interest" description="Disordered" evidence="1">
    <location>
        <begin position="749"/>
        <end position="775"/>
    </location>
</feature>
<feature type="transmembrane region" description="Helical" evidence="2">
    <location>
        <begin position="181"/>
        <end position="199"/>
    </location>
</feature>
<dbReference type="GO" id="GO:0006897">
    <property type="term" value="P:endocytosis"/>
    <property type="evidence" value="ECO:0007669"/>
    <property type="project" value="TreeGrafter"/>
</dbReference>
<feature type="transmembrane region" description="Helical" evidence="2">
    <location>
        <begin position="483"/>
        <end position="503"/>
    </location>
</feature>
<dbReference type="GO" id="GO:0018996">
    <property type="term" value="P:molting cycle, collagen and cuticulin-based cuticle"/>
    <property type="evidence" value="ECO:0007669"/>
    <property type="project" value="TreeGrafter"/>
</dbReference>
<proteinExistence type="predicted"/>
<dbReference type="AlphaFoldDB" id="A0A1Y3EVX3"/>
<feature type="transmembrane region" description="Helical" evidence="2">
    <location>
        <begin position="584"/>
        <end position="609"/>
    </location>
</feature>
<dbReference type="PANTHER" id="PTHR10796">
    <property type="entry name" value="PATCHED-RELATED"/>
    <property type="match status" value="1"/>
</dbReference>
<comment type="caution">
    <text evidence="3">The sequence shown here is derived from an EMBL/GenBank/DDBJ whole genome shotgun (WGS) entry which is preliminary data.</text>
</comment>
<reference evidence="3 4" key="1">
    <citation type="submission" date="2015-04" db="EMBL/GenBank/DDBJ databases">
        <title>Draft genome of the roundworm Trichinella nativa.</title>
        <authorList>
            <person name="Mitreva M."/>
        </authorList>
    </citation>
    <scope>NUCLEOTIDE SEQUENCE [LARGE SCALE GENOMIC DNA]</scope>
    <source>
        <strain evidence="3 4">ISS45</strain>
    </source>
</reference>
<feature type="compositionally biased region" description="Polar residues" evidence="1">
    <location>
        <begin position="764"/>
        <end position="775"/>
    </location>
</feature>
<organism evidence="3 4">
    <name type="scientific">Trichinella nativa</name>
    <dbReference type="NCBI Taxonomy" id="6335"/>
    <lineage>
        <taxon>Eukaryota</taxon>
        <taxon>Metazoa</taxon>
        <taxon>Ecdysozoa</taxon>
        <taxon>Nematoda</taxon>
        <taxon>Enoplea</taxon>
        <taxon>Dorylaimia</taxon>
        <taxon>Trichinellida</taxon>
        <taxon>Trichinellidae</taxon>
        <taxon>Trichinella</taxon>
    </lineage>
</organism>
<evidence type="ECO:0000313" key="3">
    <source>
        <dbReference type="EMBL" id="OUC47996.1"/>
    </source>
</evidence>
<keyword evidence="2" id="KW-0472">Membrane</keyword>
<dbReference type="Proteomes" id="UP000243006">
    <property type="component" value="Unassembled WGS sequence"/>
</dbReference>
<feature type="transmembrane region" description="Helical" evidence="2">
    <location>
        <begin position="509"/>
        <end position="534"/>
    </location>
</feature>
<feature type="transmembrane region" description="Helical" evidence="2">
    <location>
        <begin position="151"/>
        <end position="169"/>
    </location>
</feature>
<sequence>SLNRIELVSGNHVRSYEEFCQDANYECSTAALELASLVTVNVETLKRTTLRLISRGNKTHTNDYSDVNGFTAVDSQKAFPLDKFYGDLRAILLVFQIPNVPSFKDMHRQFENNIQNMVNEFNRNSSSLAHLNFWSKEAYKSAVNSTVTASFNQLSNAFIILLLSTILLSLKRDEYISRPSFGVAISVGVVLVLLSSFAIDVSSSSQFQPLAISGLFYITDPVINSYDRREIRLLQSRLLDESRSFSRRIGFFTSNVHVRFVTLLIACIYIIFVSWTCSITNVQLSAEMFMTSASKFSEFWLDYREQFSNLNSQVELVFNEPLNYNNEQIRDSISALLNWTKQSNYVSKYRYWFEELNAKEQITNLSRLKASLAENAKLYFTENDKYAGFQHDIVTDDRKKVILKSRIVFQLNEHGTFYINSFVRQLYSVAAKHNLPIVIYNNLFPFLYHNAYIIPDAAVMLNTTVLIVFFVILLLFAKPAMAIIVVVFQYSILSGTIALANIWEIDFNAPIVALLLAGIFHSTVVSTSFCSYYCNLMDVAAAKRIAYAFQSTLHSLFSSTVISLLAFTPLLAVGAPILSDHLKLFTVHLTLCWLHYFLFLPAGLLLLTVNIPACNRALKKWCNETSCFCFGCCCSDSEKTNSICYIPTAGKGPKVDSDYVRKFYEIKFSEKSARTYLANMKKFIKTRKNKRLDKARKSTKNRIVAAIRPDILLKNSSTTYSVHGSRFIDSDFQRSQACKIVQIDENPCDPVVKTPSEDSEQDETSTNANDGSSTNWVYKSQSQHCSSKKTDYHKDAELFPEWKRFWMCDNVQYGSGGTPVHLSHSHINPPTFPESSFRRSKFRTPVMNVRPPLFQPFPTQNPYSLNYYVHQYVKRT</sequence>
<dbReference type="InterPro" id="IPR051697">
    <property type="entry name" value="Patched_domain-protein"/>
</dbReference>
<dbReference type="PANTHER" id="PTHR10796:SF187">
    <property type="entry name" value="SSD DOMAIN-CONTAINING PROTEIN"/>
    <property type="match status" value="1"/>
</dbReference>
<evidence type="ECO:0000313" key="4">
    <source>
        <dbReference type="Proteomes" id="UP000243006"/>
    </source>
</evidence>
<protein>
    <recommendedName>
        <fullName evidence="5">Patched domain-containing protein 3</fullName>
    </recommendedName>
</protein>
<dbReference type="SUPFAM" id="SSF82866">
    <property type="entry name" value="Multidrug efflux transporter AcrB transmembrane domain"/>
    <property type="match status" value="1"/>
</dbReference>
<feature type="non-terminal residue" evidence="3">
    <location>
        <position position="1"/>
    </location>
</feature>